<dbReference type="STRING" id="136037.A0A067RKN3"/>
<keyword evidence="1" id="KW-0175">Coiled coil</keyword>
<evidence type="ECO:0000256" key="1">
    <source>
        <dbReference type="SAM" id="Coils"/>
    </source>
</evidence>
<gene>
    <name evidence="3" type="ORF">L798_05452</name>
</gene>
<keyword evidence="4" id="KW-1185">Reference proteome</keyword>
<feature type="signal peptide" evidence="2">
    <location>
        <begin position="1"/>
        <end position="27"/>
    </location>
</feature>
<keyword evidence="2" id="KW-0732">Signal</keyword>
<evidence type="ECO:0008006" key="5">
    <source>
        <dbReference type="Google" id="ProtNLM"/>
    </source>
</evidence>
<dbReference type="EMBL" id="KK852620">
    <property type="protein sequence ID" value="KDR20059.1"/>
    <property type="molecule type" value="Genomic_DNA"/>
</dbReference>
<feature type="chain" id="PRO_5001645274" description="Reticulocyte-binding protein 2-like protein a" evidence="2">
    <location>
        <begin position="28"/>
        <end position="292"/>
    </location>
</feature>
<accession>A0A067RKN3</accession>
<evidence type="ECO:0000256" key="2">
    <source>
        <dbReference type="SAM" id="SignalP"/>
    </source>
</evidence>
<dbReference type="Proteomes" id="UP000027135">
    <property type="component" value="Unassembled WGS sequence"/>
</dbReference>
<reference evidence="3 4" key="1">
    <citation type="journal article" date="2014" name="Nat. Commun.">
        <title>Molecular traces of alternative social organization in a termite genome.</title>
        <authorList>
            <person name="Terrapon N."/>
            <person name="Li C."/>
            <person name="Robertson H.M."/>
            <person name="Ji L."/>
            <person name="Meng X."/>
            <person name="Booth W."/>
            <person name="Chen Z."/>
            <person name="Childers C.P."/>
            <person name="Glastad K.M."/>
            <person name="Gokhale K."/>
            <person name="Gowin J."/>
            <person name="Gronenberg W."/>
            <person name="Hermansen R.A."/>
            <person name="Hu H."/>
            <person name="Hunt B.G."/>
            <person name="Huylmans A.K."/>
            <person name="Khalil S.M."/>
            <person name="Mitchell R.D."/>
            <person name="Munoz-Torres M.C."/>
            <person name="Mustard J.A."/>
            <person name="Pan H."/>
            <person name="Reese J.T."/>
            <person name="Scharf M.E."/>
            <person name="Sun F."/>
            <person name="Vogel H."/>
            <person name="Xiao J."/>
            <person name="Yang W."/>
            <person name="Yang Z."/>
            <person name="Yang Z."/>
            <person name="Zhou J."/>
            <person name="Zhu J."/>
            <person name="Brent C.S."/>
            <person name="Elsik C.G."/>
            <person name="Goodisman M.A."/>
            <person name="Liberles D.A."/>
            <person name="Roe R.M."/>
            <person name="Vargo E.L."/>
            <person name="Vilcinskas A."/>
            <person name="Wang J."/>
            <person name="Bornberg-Bauer E."/>
            <person name="Korb J."/>
            <person name="Zhang G."/>
            <person name="Liebig J."/>
        </authorList>
    </citation>
    <scope>NUCLEOTIDE SEQUENCE [LARGE SCALE GENOMIC DNA]</scope>
    <source>
        <tissue evidence="3">Whole organism</tissue>
    </source>
</reference>
<dbReference type="OrthoDB" id="8196710at2759"/>
<dbReference type="InParanoid" id="A0A067RKN3"/>
<protein>
    <recommendedName>
        <fullName evidence="5">Reticulocyte-binding protein 2-like protein a</fullName>
    </recommendedName>
</protein>
<evidence type="ECO:0000313" key="3">
    <source>
        <dbReference type="EMBL" id="KDR20059.1"/>
    </source>
</evidence>
<evidence type="ECO:0000313" key="4">
    <source>
        <dbReference type="Proteomes" id="UP000027135"/>
    </source>
</evidence>
<organism evidence="3 4">
    <name type="scientific">Zootermopsis nevadensis</name>
    <name type="common">Dampwood termite</name>
    <dbReference type="NCBI Taxonomy" id="136037"/>
    <lineage>
        <taxon>Eukaryota</taxon>
        <taxon>Metazoa</taxon>
        <taxon>Ecdysozoa</taxon>
        <taxon>Arthropoda</taxon>
        <taxon>Hexapoda</taxon>
        <taxon>Insecta</taxon>
        <taxon>Pterygota</taxon>
        <taxon>Neoptera</taxon>
        <taxon>Polyneoptera</taxon>
        <taxon>Dictyoptera</taxon>
        <taxon>Blattodea</taxon>
        <taxon>Blattoidea</taxon>
        <taxon>Termitoidae</taxon>
        <taxon>Termopsidae</taxon>
        <taxon>Zootermopsis</taxon>
    </lineage>
</organism>
<name>A0A067RKN3_ZOONE</name>
<sequence>MKKELHVNFLLGVAVTLLILSATQVNCGVIVVHSSSSSSSSSGFGTWCNGLHCPPGSSCIAFTTIVNGNATSDKRCINIYGKVNRQETVTIANGEMCIRNLTTVGKKVNIKRSCRKLSKAELDNIEREEKDRQIQEAVQLALEREQEAMEDALERKQDALEDALERKQDALEDALEREEQQREWWHEKQERELEQKIEAIDRAKDQRNILDEFQKKLHQITAEARDEARERQADALEERLEREAEAREKLLEMQQVKLSQMERAALARQDKIDRKLDALNFGATVRGARWVF</sequence>
<proteinExistence type="predicted"/>
<feature type="coiled-coil region" evidence="1">
    <location>
        <begin position="135"/>
        <end position="257"/>
    </location>
</feature>
<dbReference type="AlphaFoldDB" id="A0A067RKN3"/>